<dbReference type="RefSeq" id="WP_187559162.1">
    <property type="nucleotide sequence ID" value="NZ_JACRTP010000007.1"/>
</dbReference>
<reference evidence="5 6" key="1">
    <citation type="submission" date="2020-08" db="EMBL/GenBank/DDBJ databases">
        <title>Genome public.</title>
        <authorList>
            <person name="Liu C."/>
            <person name="Sun Q."/>
        </authorList>
    </citation>
    <scope>NUCLEOTIDE SEQUENCE [LARGE SCALE GENOMIC DNA]</scope>
    <source>
        <strain evidence="5 6">3_YM_SP_D4_24.mj</strain>
    </source>
</reference>
<dbReference type="SUPFAM" id="SSF46689">
    <property type="entry name" value="Homeodomain-like"/>
    <property type="match status" value="2"/>
</dbReference>
<dbReference type="InterPro" id="IPR003313">
    <property type="entry name" value="AraC-bd"/>
</dbReference>
<keyword evidence="2" id="KW-0238">DNA-binding</keyword>
<organism evidence="5 6">
    <name type="scientific">Blautia stercoris</name>
    <dbReference type="NCBI Taxonomy" id="871664"/>
    <lineage>
        <taxon>Bacteria</taxon>
        <taxon>Bacillati</taxon>
        <taxon>Bacillota</taxon>
        <taxon>Clostridia</taxon>
        <taxon>Lachnospirales</taxon>
        <taxon>Lachnospiraceae</taxon>
        <taxon>Blautia</taxon>
    </lineage>
</organism>
<dbReference type="Pfam" id="PF02311">
    <property type="entry name" value="AraC_binding"/>
    <property type="match status" value="1"/>
</dbReference>
<proteinExistence type="predicted"/>
<protein>
    <submittedName>
        <fullName evidence="5">AraC family transcriptional regulator</fullName>
    </submittedName>
</protein>
<dbReference type="SUPFAM" id="SSF51215">
    <property type="entry name" value="Regulatory protein AraC"/>
    <property type="match status" value="1"/>
</dbReference>
<dbReference type="InterPro" id="IPR009057">
    <property type="entry name" value="Homeodomain-like_sf"/>
</dbReference>
<dbReference type="Gene3D" id="2.60.120.10">
    <property type="entry name" value="Jelly Rolls"/>
    <property type="match status" value="1"/>
</dbReference>
<dbReference type="PRINTS" id="PR00032">
    <property type="entry name" value="HTHARAC"/>
</dbReference>
<dbReference type="InterPro" id="IPR020449">
    <property type="entry name" value="Tscrpt_reg_AraC-type_HTH"/>
</dbReference>
<evidence type="ECO:0000313" key="6">
    <source>
        <dbReference type="Proteomes" id="UP000661649"/>
    </source>
</evidence>
<dbReference type="PROSITE" id="PS00041">
    <property type="entry name" value="HTH_ARAC_FAMILY_1"/>
    <property type="match status" value="1"/>
</dbReference>
<gene>
    <name evidence="5" type="ORF">H8712_14060</name>
</gene>
<dbReference type="Pfam" id="PF12833">
    <property type="entry name" value="HTH_18"/>
    <property type="match status" value="1"/>
</dbReference>
<evidence type="ECO:0000256" key="2">
    <source>
        <dbReference type="ARBA" id="ARBA00023125"/>
    </source>
</evidence>
<dbReference type="Proteomes" id="UP000661649">
    <property type="component" value="Unassembled WGS sequence"/>
</dbReference>
<comment type="caution">
    <text evidence="5">The sequence shown here is derived from an EMBL/GenBank/DDBJ whole genome shotgun (WGS) entry which is preliminary data.</text>
</comment>
<feature type="domain" description="HTH araC/xylS-type" evidence="4">
    <location>
        <begin position="167"/>
        <end position="265"/>
    </location>
</feature>
<evidence type="ECO:0000259" key="4">
    <source>
        <dbReference type="PROSITE" id="PS01124"/>
    </source>
</evidence>
<dbReference type="InterPro" id="IPR037923">
    <property type="entry name" value="HTH-like"/>
</dbReference>
<keyword evidence="1" id="KW-0805">Transcription regulation</keyword>
<dbReference type="InterPro" id="IPR018062">
    <property type="entry name" value="HTH_AraC-typ_CS"/>
</dbReference>
<dbReference type="PANTHER" id="PTHR43280:SF2">
    <property type="entry name" value="HTH-TYPE TRANSCRIPTIONAL REGULATOR EXSA"/>
    <property type="match status" value="1"/>
</dbReference>
<evidence type="ECO:0000256" key="1">
    <source>
        <dbReference type="ARBA" id="ARBA00023015"/>
    </source>
</evidence>
<dbReference type="SMART" id="SM00342">
    <property type="entry name" value="HTH_ARAC"/>
    <property type="match status" value="1"/>
</dbReference>
<dbReference type="PANTHER" id="PTHR43280">
    <property type="entry name" value="ARAC-FAMILY TRANSCRIPTIONAL REGULATOR"/>
    <property type="match status" value="1"/>
</dbReference>
<evidence type="ECO:0000256" key="3">
    <source>
        <dbReference type="ARBA" id="ARBA00023163"/>
    </source>
</evidence>
<dbReference type="InterPro" id="IPR014710">
    <property type="entry name" value="RmlC-like_jellyroll"/>
</dbReference>
<keyword evidence="6" id="KW-1185">Reference proteome</keyword>
<dbReference type="EMBL" id="JACRTP010000007">
    <property type="protein sequence ID" value="MBC8629715.1"/>
    <property type="molecule type" value="Genomic_DNA"/>
</dbReference>
<evidence type="ECO:0000313" key="5">
    <source>
        <dbReference type="EMBL" id="MBC8629715.1"/>
    </source>
</evidence>
<dbReference type="PROSITE" id="PS01124">
    <property type="entry name" value="HTH_ARAC_FAMILY_2"/>
    <property type="match status" value="1"/>
</dbReference>
<dbReference type="Gene3D" id="1.10.10.60">
    <property type="entry name" value="Homeodomain-like"/>
    <property type="match status" value="2"/>
</dbReference>
<dbReference type="InterPro" id="IPR018060">
    <property type="entry name" value="HTH_AraC"/>
</dbReference>
<keyword evidence="3" id="KW-0804">Transcription</keyword>
<sequence>MFYEYENEKENYYCTFEYKPLDFPLHIHQVIELVHVIQGEIVMQIGPKTYTLKPGQLALVFPNVVHNYHTLSEYGETLFYILNCNPNLLPYFKKDLLKGQPANPILDSNQIHTDFLYAEKRSVEVYFCAETVALCSSLASLMLSRIFPYLEILPYESEEQGLQDLSGKVISYIGSHFTQNISLENIANHFGIGKYSLSRIFSNVLHQNFNHYLNSLRINYAKHLLTTSDYSITRISVECAYNNQQTFNRVFKEFTGTTPKEYRKKFQSDVSNPILPNPNMYSEIII</sequence>
<accession>A0ABR7PFY1</accession>
<name>A0ABR7PFY1_9FIRM</name>